<gene>
    <name evidence="12" type="primary">gspG</name>
    <name evidence="12" type="ORF">CKO31_02080</name>
</gene>
<dbReference type="InterPro" id="IPR010054">
    <property type="entry name" value="Type2_sec_GspG"/>
</dbReference>
<name>A0ABS1CCE7_9GAMM</name>
<evidence type="ECO:0000256" key="4">
    <source>
        <dbReference type="ARBA" id="ARBA00022475"/>
    </source>
</evidence>
<dbReference type="NCBIfam" id="TIGR01710">
    <property type="entry name" value="typeII_sec_gspG"/>
    <property type="match status" value="1"/>
</dbReference>
<comment type="similarity">
    <text evidence="2">Belongs to the GSP G family.</text>
</comment>
<feature type="domain" description="Type II secretion system protein GspG C-terminal" evidence="11">
    <location>
        <begin position="37"/>
        <end position="141"/>
    </location>
</feature>
<dbReference type="InterPro" id="IPR013545">
    <property type="entry name" value="T2SS_protein-GspG_C"/>
</dbReference>
<dbReference type="Pfam" id="PF08334">
    <property type="entry name" value="T2SSG"/>
    <property type="match status" value="1"/>
</dbReference>
<dbReference type="InterPro" id="IPR000983">
    <property type="entry name" value="Bac_GSPG_pilin"/>
</dbReference>
<evidence type="ECO:0000256" key="8">
    <source>
        <dbReference type="ARBA" id="ARBA00022989"/>
    </source>
</evidence>
<evidence type="ECO:0000256" key="6">
    <source>
        <dbReference type="ARBA" id="ARBA00022519"/>
    </source>
</evidence>
<organism evidence="12 13">
    <name type="scientific">Thiohalocapsa halophila</name>
    <dbReference type="NCBI Taxonomy" id="69359"/>
    <lineage>
        <taxon>Bacteria</taxon>
        <taxon>Pseudomonadati</taxon>
        <taxon>Pseudomonadota</taxon>
        <taxon>Gammaproteobacteria</taxon>
        <taxon>Chromatiales</taxon>
        <taxon>Chromatiaceae</taxon>
        <taxon>Thiohalocapsa</taxon>
    </lineage>
</organism>
<evidence type="ECO:0000256" key="10">
    <source>
        <dbReference type="SAM" id="MobiDB-lite"/>
    </source>
</evidence>
<feature type="region of interest" description="Disordered" evidence="10">
    <location>
        <begin position="114"/>
        <end position="145"/>
    </location>
</feature>
<accession>A0ABS1CCE7</accession>
<dbReference type="InterPro" id="IPR012902">
    <property type="entry name" value="N_methyl_site"/>
</dbReference>
<evidence type="ECO:0000256" key="1">
    <source>
        <dbReference type="ARBA" id="ARBA00004377"/>
    </source>
</evidence>
<dbReference type="NCBIfam" id="TIGR02532">
    <property type="entry name" value="IV_pilin_GFxxxE"/>
    <property type="match status" value="1"/>
</dbReference>
<keyword evidence="7" id="KW-0812">Transmembrane</keyword>
<keyword evidence="6" id="KW-0997">Cell inner membrane</keyword>
<keyword evidence="8" id="KW-1133">Transmembrane helix</keyword>
<keyword evidence="9" id="KW-0472">Membrane</keyword>
<dbReference type="PANTHER" id="PTHR30093">
    <property type="entry name" value="GENERAL SECRETION PATHWAY PROTEIN G"/>
    <property type="match status" value="1"/>
</dbReference>
<evidence type="ECO:0000259" key="11">
    <source>
        <dbReference type="Pfam" id="PF08334"/>
    </source>
</evidence>
<dbReference type="Proteomes" id="UP000748752">
    <property type="component" value="Unassembled WGS sequence"/>
</dbReference>
<comment type="caution">
    <text evidence="12">The sequence shown here is derived from an EMBL/GenBank/DDBJ whole genome shotgun (WGS) entry which is preliminary data.</text>
</comment>
<evidence type="ECO:0000313" key="12">
    <source>
        <dbReference type="EMBL" id="MBK1629545.1"/>
    </source>
</evidence>
<evidence type="ECO:0000256" key="7">
    <source>
        <dbReference type="ARBA" id="ARBA00022692"/>
    </source>
</evidence>
<dbReference type="SUPFAM" id="SSF54523">
    <property type="entry name" value="Pili subunits"/>
    <property type="match status" value="1"/>
</dbReference>
<proteinExistence type="inferred from homology"/>
<keyword evidence="5" id="KW-0488">Methylation</keyword>
<evidence type="ECO:0000313" key="13">
    <source>
        <dbReference type="Proteomes" id="UP000748752"/>
    </source>
</evidence>
<dbReference type="InterPro" id="IPR045584">
    <property type="entry name" value="Pilin-like"/>
</dbReference>
<dbReference type="Pfam" id="PF07963">
    <property type="entry name" value="N_methyl"/>
    <property type="match status" value="1"/>
</dbReference>
<protein>
    <recommendedName>
        <fullName evidence="3">Type II secretion system core protein G</fullName>
    </recommendedName>
</protein>
<dbReference type="RefSeq" id="WP_200233608.1">
    <property type="nucleotide sequence ID" value="NZ_NRRV01000003.1"/>
</dbReference>
<evidence type="ECO:0000256" key="2">
    <source>
        <dbReference type="ARBA" id="ARBA00009984"/>
    </source>
</evidence>
<dbReference type="EMBL" id="NRRV01000003">
    <property type="protein sequence ID" value="MBK1629545.1"/>
    <property type="molecule type" value="Genomic_DNA"/>
</dbReference>
<evidence type="ECO:0000256" key="9">
    <source>
        <dbReference type="ARBA" id="ARBA00023136"/>
    </source>
</evidence>
<evidence type="ECO:0000256" key="3">
    <source>
        <dbReference type="ARBA" id="ARBA00020042"/>
    </source>
</evidence>
<dbReference type="PROSITE" id="PS00409">
    <property type="entry name" value="PROKAR_NTER_METHYL"/>
    <property type="match status" value="1"/>
</dbReference>
<dbReference type="Gene3D" id="3.30.700.10">
    <property type="entry name" value="Glycoprotein, Type 4 Pilin"/>
    <property type="match status" value="1"/>
</dbReference>
<evidence type="ECO:0000256" key="5">
    <source>
        <dbReference type="ARBA" id="ARBA00022481"/>
    </source>
</evidence>
<dbReference type="PANTHER" id="PTHR30093:SF45">
    <property type="entry name" value="TYPE II SECRETION SYSTEM CORE PROTEIN G"/>
    <property type="match status" value="1"/>
</dbReference>
<dbReference type="PRINTS" id="PR00813">
    <property type="entry name" value="BCTERIALGSPG"/>
</dbReference>
<keyword evidence="13" id="KW-1185">Reference proteome</keyword>
<comment type="subcellular location">
    <subcellularLocation>
        <location evidence="1">Cell inner membrane</location>
        <topology evidence="1">Single-pass membrane protein</topology>
    </subcellularLocation>
</comment>
<reference evidence="12 13" key="1">
    <citation type="journal article" date="2020" name="Microorganisms">
        <title>Osmotic Adaptation and Compatible Solute Biosynthesis of Phototrophic Bacteria as Revealed from Genome Analyses.</title>
        <authorList>
            <person name="Imhoff J.F."/>
            <person name="Rahn T."/>
            <person name="Kunzel S."/>
            <person name="Keller A."/>
            <person name="Neulinger S.C."/>
        </authorList>
    </citation>
    <scope>NUCLEOTIDE SEQUENCE [LARGE SCALE GENOMIC DNA]</scope>
    <source>
        <strain evidence="12 13">DSM 6210</strain>
    </source>
</reference>
<sequence>MFKRTSRHPRRSAGFTLVELLVVLAILGLLAGLVGPQVMKFLGTSKTKTAALQIEDLAATLDLYRLEIGNYPESLDALVQDPGNAPNWNGPYLRKGEVPKDPWGNEYQYRAPGQHGPVDIWSLGADGQEGGEGEDSDVTSWSQRA</sequence>
<keyword evidence="4" id="KW-1003">Cell membrane</keyword>